<name>A0A4U7BHX1_9BACT</name>
<proteinExistence type="predicted"/>
<dbReference type="AlphaFoldDB" id="A0A4U7BHX1"/>
<organism evidence="1 2">
    <name type="scientific">Campylobacter estrildidarum</name>
    <dbReference type="NCBI Taxonomy" id="2510189"/>
    <lineage>
        <taxon>Bacteria</taxon>
        <taxon>Pseudomonadati</taxon>
        <taxon>Campylobacterota</taxon>
        <taxon>Epsilonproteobacteria</taxon>
        <taxon>Campylobacterales</taxon>
        <taxon>Campylobacteraceae</taxon>
        <taxon>Campylobacter</taxon>
    </lineage>
</organism>
<dbReference type="RefSeq" id="WP_137621154.1">
    <property type="nucleotide sequence ID" value="NZ_NXLZ01000013.1"/>
</dbReference>
<evidence type="ECO:0000313" key="2">
    <source>
        <dbReference type="Proteomes" id="UP000308838"/>
    </source>
</evidence>
<keyword evidence="2" id="KW-1185">Reference proteome</keyword>
<gene>
    <name evidence="1" type="ORF">CQA69_07460</name>
</gene>
<evidence type="ECO:0000313" key="1">
    <source>
        <dbReference type="EMBL" id="TKX29530.1"/>
    </source>
</evidence>
<sequence length="64" mass="7095">MKYPNIYVKLAGEDGNAFSILAKVATALKKAGVSKEEINKFKEEATSSDYTHLLSVVMEWVNTD</sequence>
<dbReference type="OrthoDB" id="1202793at2"/>
<protein>
    <recommendedName>
        <fullName evidence="3">Cje0217</fullName>
    </recommendedName>
</protein>
<reference evidence="1 2" key="1">
    <citation type="submission" date="2018-05" db="EMBL/GenBank/DDBJ databases">
        <title>Novel Campyloabacter and Helicobacter Species and Strains.</title>
        <authorList>
            <person name="Mannion A.J."/>
            <person name="Shen Z."/>
            <person name="Fox J.G."/>
        </authorList>
    </citation>
    <scope>NUCLEOTIDE SEQUENCE [LARGE SCALE GENOMIC DNA]</scope>
    <source>
        <strain evidence="2">MIT17-664</strain>
    </source>
</reference>
<dbReference type="EMBL" id="NXLZ01000013">
    <property type="protein sequence ID" value="TKX29530.1"/>
    <property type="molecule type" value="Genomic_DNA"/>
</dbReference>
<comment type="caution">
    <text evidence="1">The sequence shown here is derived from an EMBL/GenBank/DDBJ whole genome shotgun (WGS) entry which is preliminary data.</text>
</comment>
<dbReference type="Proteomes" id="UP000308838">
    <property type="component" value="Unassembled WGS sequence"/>
</dbReference>
<accession>A0A4U7BHX1</accession>
<evidence type="ECO:0008006" key="3">
    <source>
        <dbReference type="Google" id="ProtNLM"/>
    </source>
</evidence>